<sequence length="169" mass="19232">MIDTLFLLSLMEKASGDSKLKSGFDILNLSLPKDLALNDDEYRAYVEYPEFGLCIIFTDESYFAGKASLPIGSGKLFYSGLFFHSEGKDGYSEYKGKLPFGLLFTDTRQDVVNKLGQQSWQRLARDKQRVISDRWDDLPDVPYRLHITYNKDTGRISIISVNIPDKPLS</sequence>
<organism evidence="1 2">
    <name type="scientific">Vibrio tarriae</name>
    <dbReference type="NCBI Taxonomy" id="2014742"/>
    <lineage>
        <taxon>Bacteria</taxon>
        <taxon>Pseudomonadati</taxon>
        <taxon>Pseudomonadota</taxon>
        <taxon>Gammaproteobacteria</taxon>
        <taxon>Vibrionales</taxon>
        <taxon>Vibrionaceae</taxon>
        <taxon>Vibrio</taxon>
    </lineage>
</organism>
<keyword evidence="2" id="KW-1185">Reference proteome</keyword>
<reference evidence="2" key="1">
    <citation type="journal article" date="2017" name="Genome Announc.">
        <title>Complete Genome Sequence of Vibrio sp. Strain 2521-89, a Close Relative of Vibrio cholerae Isolated from Lake Water in New Mexico, USA.</title>
        <authorList>
            <person name="Liang K."/>
            <person name="Orata F.D."/>
            <person name="Winkjer N.S."/>
            <person name="Rowe L.A."/>
            <person name="Tarr C.L."/>
            <person name="Boucher Y."/>
        </authorList>
    </citation>
    <scope>NUCLEOTIDE SEQUENCE [LARGE SCALE GENOMIC DNA]</scope>
    <source>
        <strain evidence="2">2521-89</strain>
    </source>
</reference>
<dbReference type="KEGG" id="vti:CEQ48_18140"/>
<protein>
    <submittedName>
        <fullName evidence="1">Uncharacterized protein</fullName>
    </submittedName>
</protein>
<dbReference type="EMBL" id="CP022353">
    <property type="protein sequence ID" value="ASK56567.1"/>
    <property type="molecule type" value="Genomic_DNA"/>
</dbReference>
<gene>
    <name evidence="1" type="ORF">CEQ48_18140</name>
</gene>
<proteinExistence type="predicted"/>
<accession>A0AAU8WK62</accession>
<dbReference type="RefSeq" id="WP_089072172.1">
    <property type="nucleotide sequence ID" value="NZ_CP022353.1"/>
</dbReference>
<evidence type="ECO:0000313" key="2">
    <source>
        <dbReference type="Proteomes" id="UP000198371"/>
    </source>
</evidence>
<evidence type="ECO:0000313" key="1">
    <source>
        <dbReference type="EMBL" id="ASK56567.1"/>
    </source>
</evidence>
<reference evidence="1 2" key="2">
    <citation type="submission" date="2017-06" db="EMBL/GenBank/DDBJ databases">
        <title>Complete genome sequence of Vibrio sp. 2521-89, a close relative of Vibrio cholerae isolated from lake water in New Mexico, USA.</title>
        <authorList>
            <person name="Liang K."/>
            <person name="Orata F.D."/>
            <person name="Winkjer N.S."/>
            <person name="Tarr C.L."/>
            <person name="Boucher Y."/>
        </authorList>
    </citation>
    <scope>NUCLEOTIDE SEQUENCE [LARGE SCALE GENOMIC DNA]</scope>
    <source>
        <strain evidence="1 2">2521-89</strain>
    </source>
</reference>
<dbReference type="AlphaFoldDB" id="A0AAU8WK62"/>
<dbReference type="Proteomes" id="UP000198371">
    <property type="component" value="Chromosome 1"/>
</dbReference>
<name>A0AAU8WK62_9VIBR</name>